<dbReference type="Pfam" id="PF05015">
    <property type="entry name" value="HigB-like_toxin"/>
    <property type="match status" value="1"/>
</dbReference>
<gene>
    <name evidence="1" type="ORF">CF392_06905</name>
</gene>
<sequence length="92" mass="10380">MIRSFRHRGLVKFFKTGSTAGIQPAHAKRLRLILGRLNAASDVSDMDLPGLRRHQLSGSRSGIWAVTVSGNWRVTLRFEDGNAEIVNYEDYH</sequence>
<dbReference type="InterPro" id="IPR035093">
    <property type="entry name" value="RelE/ParE_toxin_dom_sf"/>
</dbReference>
<organism evidence="1 2">
    <name type="scientific">Tamilnaduibacter salinus</name>
    <dbReference type="NCBI Taxonomy" id="1484056"/>
    <lineage>
        <taxon>Bacteria</taxon>
        <taxon>Pseudomonadati</taxon>
        <taxon>Pseudomonadota</taxon>
        <taxon>Gammaproteobacteria</taxon>
        <taxon>Pseudomonadales</taxon>
        <taxon>Marinobacteraceae</taxon>
        <taxon>Tamilnaduibacter</taxon>
    </lineage>
</organism>
<dbReference type="PANTHER" id="PTHR40266">
    <property type="entry name" value="TOXIN HIGB-1"/>
    <property type="match status" value="1"/>
</dbReference>
<dbReference type="Gene3D" id="3.30.2310.20">
    <property type="entry name" value="RelE-like"/>
    <property type="match status" value="1"/>
</dbReference>
<dbReference type="Proteomes" id="UP000218332">
    <property type="component" value="Unassembled WGS sequence"/>
</dbReference>
<accession>A0A2A2I3M0</accession>
<evidence type="ECO:0000313" key="1">
    <source>
        <dbReference type="EMBL" id="PAV26237.1"/>
    </source>
</evidence>
<dbReference type="EMBL" id="NMPM01000033">
    <property type="protein sequence ID" value="PAV26237.1"/>
    <property type="molecule type" value="Genomic_DNA"/>
</dbReference>
<dbReference type="AlphaFoldDB" id="A0A2A2I3M0"/>
<keyword evidence="2" id="KW-1185">Reference proteome</keyword>
<dbReference type="SUPFAM" id="SSF143011">
    <property type="entry name" value="RelE-like"/>
    <property type="match status" value="1"/>
</dbReference>
<dbReference type="RefSeq" id="WP_095610729.1">
    <property type="nucleotide sequence ID" value="NZ_NMPM01000033.1"/>
</dbReference>
<reference evidence="1 2" key="1">
    <citation type="submission" date="2017-07" db="EMBL/GenBank/DDBJ databases">
        <title>Tamlnaduibacter salinus (Mi-7) genome sequencing.</title>
        <authorList>
            <person name="Verma A."/>
            <person name="Krishnamurthi S."/>
        </authorList>
    </citation>
    <scope>NUCLEOTIDE SEQUENCE [LARGE SCALE GENOMIC DNA]</scope>
    <source>
        <strain evidence="1 2">Mi-7</strain>
    </source>
</reference>
<dbReference type="PANTHER" id="PTHR40266:SF2">
    <property type="entry name" value="TOXIN HIGB-1"/>
    <property type="match status" value="1"/>
</dbReference>
<proteinExistence type="predicted"/>
<evidence type="ECO:0000313" key="2">
    <source>
        <dbReference type="Proteomes" id="UP000218332"/>
    </source>
</evidence>
<protein>
    <submittedName>
        <fullName evidence="1">Peptidase</fullName>
    </submittedName>
</protein>
<dbReference type="InterPro" id="IPR007711">
    <property type="entry name" value="HigB-1"/>
</dbReference>
<comment type="caution">
    <text evidence="1">The sequence shown here is derived from an EMBL/GenBank/DDBJ whole genome shotgun (WGS) entry which is preliminary data.</text>
</comment>
<name>A0A2A2I3M0_9GAMM</name>